<organism evidence="6 7">
    <name type="scientific">Ziziphus jujuba</name>
    <name type="common">Chinese jujube</name>
    <name type="synonym">Ziziphus sativa</name>
    <dbReference type="NCBI Taxonomy" id="326968"/>
    <lineage>
        <taxon>Eukaryota</taxon>
        <taxon>Viridiplantae</taxon>
        <taxon>Streptophyta</taxon>
        <taxon>Embryophyta</taxon>
        <taxon>Tracheophyta</taxon>
        <taxon>Spermatophyta</taxon>
        <taxon>Magnoliopsida</taxon>
        <taxon>eudicotyledons</taxon>
        <taxon>Gunneridae</taxon>
        <taxon>Pentapetalae</taxon>
        <taxon>rosids</taxon>
        <taxon>fabids</taxon>
        <taxon>Rosales</taxon>
        <taxon>Rhamnaceae</taxon>
        <taxon>Paliureae</taxon>
        <taxon>Ziziphus</taxon>
    </lineage>
</organism>
<evidence type="ECO:0000256" key="5">
    <source>
        <dbReference type="SAM" id="MobiDB-lite"/>
    </source>
</evidence>
<dbReference type="EC" id="2.4.1.-" evidence="4"/>
<proteinExistence type="inferred from homology"/>
<dbReference type="GO" id="GO:0080044">
    <property type="term" value="F:quercetin 7-O-glucosyltransferase activity"/>
    <property type="evidence" value="ECO:0007669"/>
    <property type="project" value="TreeGrafter"/>
</dbReference>
<comment type="similarity">
    <text evidence="1 3">Belongs to the UDP-glycosyltransferase family.</text>
</comment>
<evidence type="ECO:0000256" key="1">
    <source>
        <dbReference type="ARBA" id="ARBA00009995"/>
    </source>
</evidence>
<reference evidence="7" key="1">
    <citation type="submission" date="2025-08" db="UniProtKB">
        <authorList>
            <consortium name="RefSeq"/>
        </authorList>
    </citation>
    <scope>IDENTIFICATION</scope>
    <source>
        <tissue evidence="7">Seedling</tissue>
    </source>
</reference>
<dbReference type="FunCoup" id="A0A6P3ZVB7">
    <property type="interactions" value="194"/>
</dbReference>
<gene>
    <name evidence="7" type="primary">LOC107419916</name>
</gene>
<evidence type="ECO:0000256" key="3">
    <source>
        <dbReference type="RuleBase" id="RU003718"/>
    </source>
</evidence>
<dbReference type="PROSITE" id="PS00375">
    <property type="entry name" value="UDPGT"/>
    <property type="match status" value="1"/>
</dbReference>
<keyword evidence="3" id="KW-0328">Glycosyltransferase</keyword>
<dbReference type="PANTHER" id="PTHR11926:SF727">
    <property type="entry name" value="UDP-GLYCOSYLTRANSFERASE 74B1"/>
    <property type="match status" value="1"/>
</dbReference>
<dbReference type="InterPro" id="IPR002213">
    <property type="entry name" value="UDP_glucos_trans"/>
</dbReference>
<dbReference type="Gene3D" id="3.40.50.2000">
    <property type="entry name" value="Glycogen Phosphorylase B"/>
    <property type="match status" value="2"/>
</dbReference>
<dbReference type="Proteomes" id="UP001652623">
    <property type="component" value="Chromosome 12"/>
</dbReference>
<evidence type="ECO:0000256" key="4">
    <source>
        <dbReference type="RuleBase" id="RU362057"/>
    </source>
</evidence>
<dbReference type="Pfam" id="PF00201">
    <property type="entry name" value="UDPGT"/>
    <property type="match status" value="1"/>
</dbReference>
<keyword evidence="6" id="KW-1185">Reference proteome</keyword>
<dbReference type="InParanoid" id="A0A6P3ZVB7"/>
<evidence type="ECO:0000256" key="2">
    <source>
        <dbReference type="ARBA" id="ARBA00022679"/>
    </source>
</evidence>
<dbReference type="SUPFAM" id="SSF53756">
    <property type="entry name" value="UDP-Glycosyltransferase/glycogen phosphorylase"/>
    <property type="match status" value="1"/>
</dbReference>
<dbReference type="CDD" id="cd03784">
    <property type="entry name" value="GT1_Gtf-like"/>
    <property type="match status" value="1"/>
</dbReference>
<evidence type="ECO:0000313" key="7">
    <source>
        <dbReference type="RefSeq" id="XP_015884241.2"/>
    </source>
</evidence>
<name>A0A6P3ZVB7_ZIZJJ</name>
<dbReference type="RefSeq" id="XP_015884241.2">
    <property type="nucleotide sequence ID" value="XM_016028755.4"/>
</dbReference>
<keyword evidence="2 3" id="KW-0808">Transferase</keyword>
<feature type="region of interest" description="Disordered" evidence="5">
    <location>
        <begin position="1"/>
        <end position="25"/>
    </location>
</feature>
<dbReference type="GO" id="GO:0080043">
    <property type="term" value="F:quercetin 3-O-glucosyltransferase activity"/>
    <property type="evidence" value="ECO:0007669"/>
    <property type="project" value="TreeGrafter"/>
</dbReference>
<dbReference type="GO" id="GO:0032787">
    <property type="term" value="P:monocarboxylic acid metabolic process"/>
    <property type="evidence" value="ECO:0007669"/>
    <property type="project" value="UniProtKB-ARBA"/>
</dbReference>
<dbReference type="PANTHER" id="PTHR11926">
    <property type="entry name" value="GLUCOSYL/GLUCURONOSYL TRANSFERASES"/>
    <property type="match status" value="1"/>
</dbReference>
<dbReference type="KEGG" id="zju:107419916"/>
<dbReference type="InterPro" id="IPR035595">
    <property type="entry name" value="UDP_glycos_trans_CS"/>
</dbReference>
<sequence>MNTQNNIKDPKKKKEKKEKMGYQKEQKSHVIVLPYPSQGHINPLLQFAKRLASKGVKATIATTHYTVNSISALNVGVEAISDGFDTGGFAEAKSEDLFLKSFKTNGSRTLYELIQKYQNSDFPVNCIVYDSFLPWALDVSKQHSIYGAPFFTNSATVSGIFSQIHLGLVSLPVKQEDMPLLIHGFSPLNFPDLPSFLKFPERYPVYLAMKMNQFSNLEMADWIFGNTFEELEGQEAKAVSNLWPGKLIGPMVPSAYLDGRIDGDKGYGASLWKPLNDECLKWLETKTQNSVVYVSFGSMVSLTQKQMEEIAFGLQESNFHFLWVVRESERDKLPNGFIDSAKEKGLIVGWCNQLEMLAHEAVGCFVTHCGWNSTLEGLSLGVPMVGMPQWADQFTDAKFVEEIWEVGVRAKEDEKGIVRKEELVSCLKNVMEGKRSQEIKKNSIKWREKAKAAVNEGGSSDNCINEFVEFLIRSDRKKSLNGHN</sequence>
<dbReference type="AlphaFoldDB" id="A0A6P3ZVB7"/>
<accession>A0A6P3ZVB7</accession>
<protein>
    <recommendedName>
        <fullName evidence="4">Glycosyltransferase</fullName>
        <ecNumber evidence="4">2.4.1.-</ecNumber>
    </recommendedName>
</protein>
<evidence type="ECO:0000313" key="6">
    <source>
        <dbReference type="Proteomes" id="UP001652623"/>
    </source>
</evidence>
<dbReference type="GeneID" id="107419916"/>